<dbReference type="RefSeq" id="WP_345707875.1">
    <property type="nucleotide sequence ID" value="NZ_BAABKV010000001.1"/>
</dbReference>
<evidence type="ECO:0000313" key="3">
    <source>
        <dbReference type="Proteomes" id="UP001596435"/>
    </source>
</evidence>
<gene>
    <name evidence="2" type="ORF">ACFQMG_02675</name>
</gene>
<sequence>MPGLVEQVGAVQAVVGEPDERALPGAVGDSAERLAPVGGVVRDRGQGQGRSDRARPQPETEQAGGEQQRGGLAGGIGGDVGGAGAAAGRAGLPVVAVVLALGAGLVVGLDPVVRQVGGGAEQGVGGGEPGGPVDALVYGRALLRCDGGQLAVARVWRPPRAARAMARRATGE</sequence>
<dbReference type="Proteomes" id="UP001596435">
    <property type="component" value="Unassembled WGS sequence"/>
</dbReference>
<keyword evidence="3" id="KW-1185">Reference proteome</keyword>
<comment type="caution">
    <text evidence="2">The sequence shown here is derived from an EMBL/GenBank/DDBJ whole genome shotgun (WGS) entry which is preliminary data.</text>
</comment>
<evidence type="ECO:0000313" key="2">
    <source>
        <dbReference type="EMBL" id="MFC7178464.1"/>
    </source>
</evidence>
<feature type="compositionally biased region" description="Gly residues" evidence="1">
    <location>
        <begin position="67"/>
        <end position="77"/>
    </location>
</feature>
<proteinExistence type="predicted"/>
<name>A0ABW2FMF7_9ACTN</name>
<reference evidence="3" key="1">
    <citation type="journal article" date="2019" name="Int. J. Syst. Evol. Microbiol.">
        <title>The Global Catalogue of Microorganisms (GCM) 10K type strain sequencing project: providing services to taxonomists for standard genome sequencing and annotation.</title>
        <authorList>
            <consortium name="The Broad Institute Genomics Platform"/>
            <consortium name="The Broad Institute Genome Sequencing Center for Infectious Disease"/>
            <person name="Wu L."/>
            <person name="Ma J."/>
        </authorList>
    </citation>
    <scope>NUCLEOTIDE SEQUENCE [LARGE SCALE GENOMIC DNA]</scope>
    <source>
        <strain evidence="3">CGMCC 1.12859</strain>
    </source>
</reference>
<accession>A0ABW2FMF7</accession>
<protein>
    <submittedName>
        <fullName evidence="2">Uncharacterized protein</fullName>
    </submittedName>
</protein>
<feature type="compositionally biased region" description="Basic and acidic residues" evidence="1">
    <location>
        <begin position="41"/>
        <end position="58"/>
    </location>
</feature>
<feature type="region of interest" description="Disordered" evidence="1">
    <location>
        <begin position="21"/>
        <end position="77"/>
    </location>
</feature>
<dbReference type="EMBL" id="JBHTAJ010000004">
    <property type="protein sequence ID" value="MFC7178464.1"/>
    <property type="molecule type" value="Genomic_DNA"/>
</dbReference>
<evidence type="ECO:0000256" key="1">
    <source>
        <dbReference type="SAM" id="MobiDB-lite"/>
    </source>
</evidence>
<organism evidence="2 3">
    <name type="scientific">Kitasatospora paranensis</name>
    <dbReference type="NCBI Taxonomy" id="258053"/>
    <lineage>
        <taxon>Bacteria</taxon>
        <taxon>Bacillati</taxon>
        <taxon>Actinomycetota</taxon>
        <taxon>Actinomycetes</taxon>
        <taxon>Kitasatosporales</taxon>
        <taxon>Streptomycetaceae</taxon>
        <taxon>Kitasatospora</taxon>
    </lineage>
</organism>